<sequence length="180" mass="19006">MEGKKNIVFGLIYFVATAALGLLMSSNMAGPVAEATAEKSEKFSELEQQIQSQFMMAEEPAVVTGEALMALNNLLNVEEENVNAIKGGPHAHGNLESMANIVIGILLMFLAVPSVLKQVISWLFLIAAVFHSGMLYLGVIFDQGWAMTVLGTGIGPIALLAGLLIAGIAALIGLRPQVQA</sequence>
<reference evidence="3" key="1">
    <citation type="submission" date="2016-10" db="EMBL/GenBank/DDBJ databases">
        <authorList>
            <person name="Varghese N."/>
        </authorList>
    </citation>
    <scope>NUCLEOTIDE SEQUENCE [LARGE SCALE GENOMIC DNA]</scope>
    <source>
        <strain evidence="3">HL 19</strain>
    </source>
</reference>
<name>A0A0P9ECQ4_9GAMM</name>
<protein>
    <submittedName>
        <fullName evidence="2">Uncharacterized protein</fullName>
    </submittedName>
</protein>
<evidence type="ECO:0000313" key="2">
    <source>
        <dbReference type="EMBL" id="SCY13363.1"/>
    </source>
</evidence>
<keyword evidence="3" id="KW-1185">Reference proteome</keyword>
<accession>A0A0P9ECQ4</accession>
<dbReference type="RefSeq" id="WP_054966030.1">
    <property type="nucleotide sequence ID" value="NZ_FMUN01000003.1"/>
</dbReference>
<organism evidence="2 3">
    <name type="scientific">Thiohalorhabdus denitrificans</name>
    <dbReference type="NCBI Taxonomy" id="381306"/>
    <lineage>
        <taxon>Bacteria</taxon>
        <taxon>Pseudomonadati</taxon>
        <taxon>Pseudomonadota</taxon>
        <taxon>Gammaproteobacteria</taxon>
        <taxon>Thiohalorhabdales</taxon>
        <taxon>Thiohalorhabdaceae</taxon>
        <taxon>Thiohalorhabdus</taxon>
    </lineage>
</organism>
<proteinExistence type="predicted"/>
<dbReference type="OrthoDB" id="5800938at2"/>
<keyword evidence="1" id="KW-0472">Membrane</keyword>
<dbReference type="Proteomes" id="UP000183104">
    <property type="component" value="Unassembled WGS sequence"/>
</dbReference>
<keyword evidence="1" id="KW-1133">Transmembrane helix</keyword>
<keyword evidence="1" id="KW-0812">Transmembrane</keyword>
<dbReference type="AlphaFoldDB" id="A0A0P9ECQ4"/>
<dbReference type="EMBL" id="FMUN01000003">
    <property type="protein sequence ID" value="SCY13363.1"/>
    <property type="molecule type" value="Genomic_DNA"/>
</dbReference>
<feature type="transmembrane region" description="Helical" evidence="1">
    <location>
        <begin position="123"/>
        <end position="141"/>
    </location>
</feature>
<feature type="transmembrane region" description="Helical" evidence="1">
    <location>
        <begin position="153"/>
        <end position="174"/>
    </location>
</feature>
<feature type="transmembrane region" description="Helical" evidence="1">
    <location>
        <begin position="98"/>
        <end position="116"/>
    </location>
</feature>
<evidence type="ECO:0000313" key="3">
    <source>
        <dbReference type="Proteomes" id="UP000183104"/>
    </source>
</evidence>
<evidence type="ECO:0000256" key="1">
    <source>
        <dbReference type="SAM" id="Phobius"/>
    </source>
</evidence>
<gene>
    <name evidence="2" type="ORF">SAMN05661077_1304</name>
</gene>